<dbReference type="Gene3D" id="1.20.1250.20">
    <property type="entry name" value="MFS general substrate transporter like domains"/>
    <property type="match status" value="1"/>
</dbReference>
<evidence type="ECO:0000256" key="4">
    <source>
        <dbReference type="ARBA" id="ARBA00022692"/>
    </source>
</evidence>
<feature type="transmembrane region" description="Helical" evidence="7">
    <location>
        <begin position="154"/>
        <end position="173"/>
    </location>
</feature>
<organism evidence="10 11">
    <name type="scientific">Acidiplasma aeolicum</name>
    <dbReference type="NCBI Taxonomy" id="507754"/>
    <lineage>
        <taxon>Archaea</taxon>
        <taxon>Methanobacteriati</taxon>
        <taxon>Thermoplasmatota</taxon>
        <taxon>Thermoplasmata</taxon>
        <taxon>Thermoplasmatales</taxon>
        <taxon>Ferroplasmaceae</taxon>
        <taxon>Acidiplasma</taxon>
    </lineage>
</organism>
<feature type="transmembrane region" description="Helical" evidence="7">
    <location>
        <begin position="380"/>
        <end position="399"/>
    </location>
</feature>
<feature type="transmembrane region" description="Helical" evidence="7">
    <location>
        <begin position="315"/>
        <end position="337"/>
    </location>
</feature>
<reference evidence="9 12" key="1">
    <citation type="submission" date="2015-09" db="EMBL/GenBank/DDBJ databases">
        <title>Draft genome sequence of Acidiplasma aeolicum DSM 18409.</title>
        <authorList>
            <person name="Hemp J."/>
        </authorList>
    </citation>
    <scope>NUCLEOTIDE SEQUENCE [LARGE SCALE GENOMIC DNA]</scope>
    <source>
        <strain evidence="9 12">V</strain>
    </source>
</reference>
<evidence type="ECO:0000313" key="12">
    <source>
        <dbReference type="Proteomes" id="UP000050515"/>
    </source>
</evidence>
<sequence length="429" mass="46834">MVSIFRMGFQKSETVRQLAGESLARFAIIAIVAGLPAFLEGFDAEIYSFGADYIVPSITGPAYLSIGTILTGYAIGIAIFSLVGGYFFDRYSVKNTILLSVLIFSAFTVLTGFVTNTPELFAFRLLVGVGVGMFQPAGVALLGDIFFETRGKAVSVWATFFGAGLFGGPYMISPFLPAFRIPFELSGIVSAIVLLLVLFIIPVTYKKEKREKIKLENIFNRNTVLLAISVFFFGITLFAGYLSYYVKYLEQGLGFPTGSAAVIASMAGLGGFLLAFFYGYIADRIGRKYMVIITSFLIFIGSLGMFILFKSFIGLAVFTFIFGSGWGVYVDLLVAFGQDSVLDRVVGSVSGFLFFIFNIGTLIGGPLYAYLLGSKNNYTFASYIAVVIPAFIALISLIFTKKITKSNIKEHPEFEEAKIREKSAEKEGS</sequence>
<dbReference type="PANTHER" id="PTHR23517:SF3">
    <property type="entry name" value="INTEGRAL MEMBRANE TRANSPORT PROTEIN"/>
    <property type="match status" value="1"/>
</dbReference>
<dbReference type="Proteomes" id="UP000050320">
    <property type="component" value="Unassembled WGS sequence"/>
</dbReference>
<evidence type="ECO:0000256" key="1">
    <source>
        <dbReference type="ARBA" id="ARBA00004651"/>
    </source>
</evidence>
<feature type="transmembrane region" description="Helical" evidence="7">
    <location>
        <begin position="95"/>
        <end position="115"/>
    </location>
</feature>
<evidence type="ECO:0000256" key="3">
    <source>
        <dbReference type="ARBA" id="ARBA00022475"/>
    </source>
</evidence>
<dbReference type="AlphaFoldDB" id="A0A0Q0RQZ6"/>
<dbReference type="PROSITE" id="PS50850">
    <property type="entry name" value="MFS"/>
    <property type="match status" value="1"/>
</dbReference>
<dbReference type="EMBL" id="LJCQ01000042">
    <property type="protein sequence ID" value="KPV47552.1"/>
    <property type="molecule type" value="Genomic_DNA"/>
</dbReference>
<evidence type="ECO:0000256" key="2">
    <source>
        <dbReference type="ARBA" id="ARBA00022448"/>
    </source>
</evidence>
<dbReference type="InterPro" id="IPR036259">
    <property type="entry name" value="MFS_trans_sf"/>
</dbReference>
<dbReference type="PANTHER" id="PTHR23517">
    <property type="entry name" value="RESISTANCE PROTEIN MDTM, PUTATIVE-RELATED-RELATED"/>
    <property type="match status" value="1"/>
</dbReference>
<keyword evidence="5 7" id="KW-1133">Transmembrane helix</keyword>
<dbReference type="InterPro" id="IPR020846">
    <property type="entry name" value="MFS_dom"/>
</dbReference>
<evidence type="ECO:0000313" key="9">
    <source>
        <dbReference type="EMBL" id="KPV47552.1"/>
    </source>
</evidence>
<dbReference type="PATRIC" id="fig|507754.4.peg.571"/>
<feature type="transmembrane region" description="Helical" evidence="7">
    <location>
        <begin position="258"/>
        <end position="282"/>
    </location>
</feature>
<dbReference type="GeneID" id="84221578"/>
<gene>
    <name evidence="10" type="ORF">AOG54_00710</name>
    <name evidence="9" type="ORF">SE19_00545</name>
</gene>
<evidence type="ECO:0000259" key="8">
    <source>
        <dbReference type="PROSITE" id="PS50850"/>
    </source>
</evidence>
<evidence type="ECO:0000313" key="10">
    <source>
        <dbReference type="EMBL" id="KQB34781.1"/>
    </source>
</evidence>
<evidence type="ECO:0000256" key="7">
    <source>
        <dbReference type="SAM" id="Phobius"/>
    </source>
</evidence>
<feature type="transmembrane region" description="Helical" evidence="7">
    <location>
        <begin position="62"/>
        <end position="88"/>
    </location>
</feature>
<dbReference type="RefSeq" id="WP_048100962.1">
    <property type="nucleotide sequence ID" value="NZ_LJCQ01000042.1"/>
</dbReference>
<evidence type="ECO:0000256" key="5">
    <source>
        <dbReference type="ARBA" id="ARBA00022989"/>
    </source>
</evidence>
<comment type="subcellular location">
    <subcellularLocation>
        <location evidence="1">Cell membrane</location>
        <topology evidence="1">Multi-pass membrane protein</topology>
    </subcellularLocation>
</comment>
<reference evidence="10 11" key="2">
    <citation type="submission" date="2015-09" db="EMBL/GenBank/DDBJ databases">
        <title>Heavy metals and arsenic resistance mechanisms in polyextremophilic archaea of the family Ferroplasmaceae.</title>
        <authorList>
            <person name="Bulaev A.G."/>
            <person name="Kanygina A.V."/>
        </authorList>
    </citation>
    <scope>NUCLEOTIDE SEQUENCE [LARGE SCALE GENOMIC DNA]</scope>
    <source>
        <strain evidence="10 11">VT</strain>
    </source>
</reference>
<feature type="transmembrane region" description="Helical" evidence="7">
    <location>
        <begin position="121"/>
        <end position="142"/>
    </location>
</feature>
<dbReference type="SUPFAM" id="SSF103473">
    <property type="entry name" value="MFS general substrate transporter"/>
    <property type="match status" value="1"/>
</dbReference>
<comment type="caution">
    <text evidence="10">The sequence shown here is derived from an EMBL/GenBank/DDBJ whole genome shotgun (WGS) entry which is preliminary data.</text>
</comment>
<feature type="transmembrane region" description="Helical" evidence="7">
    <location>
        <begin position="224"/>
        <end position="246"/>
    </location>
</feature>
<dbReference type="EMBL" id="LKBG01000220">
    <property type="protein sequence ID" value="KQB34781.1"/>
    <property type="molecule type" value="Genomic_DNA"/>
</dbReference>
<feature type="domain" description="Major facilitator superfamily (MFS) profile" evidence="8">
    <location>
        <begin position="29"/>
        <end position="405"/>
    </location>
</feature>
<dbReference type="GO" id="GO:0022857">
    <property type="term" value="F:transmembrane transporter activity"/>
    <property type="evidence" value="ECO:0007669"/>
    <property type="project" value="InterPro"/>
</dbReference>
<proteinExistence type="predicted"/>
<dbReference type="InterPro" id="IPR011701">
    <property type="entry name" value="MFS"/>
</dbReference>
<accession>A0A0Q0RQZ6</accession>
<keyword evidence="11" id="KW-1185">Reference proteome</keyword>
<name>A0A0Q0RQZ6_9ARCH</name>
<evidence type="ECO:0000313" key="11">
    <source>
        <dbReference type="Proteomes" id="UP000050320"/>
    </source>
</evidence>
<feature type="transmembrane region" description="Helical" evidence="7">
    <location>
        <begin position="185"/>
        <end position="203"/>
    </location>
</feature>
<dbReference type="GO" id="GO:0005886">
    <property type="term" value="C:plasma membrane"/>
    <property type="evidence" value="ECO:0007669"/>
    <property type="project" value="UniProtKB-SubCell"/>
</dbReference>
<keyword evidence="2" id="KW-0813">Transport</keyword>
<feature type="transmembrane region" description="Helical" evidence="7">
    <location>
        <begin position="289"/>
        <end position="309"/>
    </location>
</feature>
<keyword evidence="3" id="KW-1003">Cell membrane</keyword>
<dbReference type="Pfam" id="PF07690">
    <property type="entry name" value="MFS_1"/>
    <property type="match status" value="1"/>
</dbReference>
<dbReference type="OrthoDB" id="117970at2157"/>
<keyword evidence="4 7" id="KW-0812">Transmembrane</keyword>
<dbReference type="Proteomes" id="UP000050515">
    <property type="component" value="Unassembled WGS sequence"/>
</dbReference>
<feature type="transmembrane region" description="Helical" evidence="7">
    <location>
        <begin position="349"/>
        <end position="368"/>
    </location>
</feature>
<keyword evidence="6 7" id="KW-0472">Membrane</keyword>
<dbReference type="InterPro" id="IPR050171">
    <property type="entry name" value="MFS_Transporters"/>
</dbReference>
<evidence type="ECO:0000256" key="6">
    <source>
        <dbReference type="ARBA" id="ARBA00023136"/>
    </source>
</evidence>
<feature type="transmembrane region" description="Helical" evidence="7">
    <location>
        <begin position="23"/>
        <end position="42"/>
    </location>
</feature>
<protein>
    <submittedName>
        <fullName evidence="10">MFS transporter</fullName>
    </submittedName>
</protein>